<dbReference type="Proteomes" id="UP000273326">
    <property type="component" value="Chromosome"/>
</dbReference>
<dbReference type="SUPFAM" id="SSF159245">
    <property type="entry name" value="AttH-like"/>
    <property type="match status" value="1"/>
</dbReference>
<dbReference type="PANTHER" id="PTHR35309">
    <property type="match status" value="1"/>
</dbReference>
<protein>
    <recommendedName>
        <fullName evidence="3">Tocopherol cyclase</fullName>
    </recommendedName>
</protein>
<dbReference type="EMBL" id="CP034465">
    <property type="protein sequence ID" value="AZP05628.1"/>
    <property type="molecule type" value="Genomic_DNA"/>
</dbReference>
<keyword evidence="2" id="KW-1185">Reference proteome</keyword>
<evidence type="ECO:0000313" key="1">
    <source>
        <dbReference type="EMBL" id="AZP05628.1"/>
    </source>
</evidence>
<dbReference type="PANTHER" id="PTHR35309:SF4">
    <property type="entry name" value="TOCOPHEROL CYCLASE"/>
    <property type="match status" value="1"/>
</dbReference>
<dbReference type="AlphaFoldDB" id="A0A3Q9BMP9"/>
<organism evidence="1 2">
    <name type="scientific">Jeotgalibaca ciconiae</name>
    <dbReference type="NCBI Taxonomy" id="2496265"/>
    <lineage>
        <taxon>Bacteria</taxon>
        <taxon>Bacillati</taxon>
        <taxon>Bacillota</taxon>
        <taxon>Bacilli</taxon>
        <taxon>Lactobacillales</taxon>
        <taxon>Carnobacteriaceae</taxon>
        <taxon>Jeotgalibaca</taxon>
    </lineage>
</organism>
<evidence type="ECO:0008006" key="3">
    <source>
        <dbReference type="Google" id="ProtNLM"/>
    </source>
</evidence>
<reference evidence="2" key="1">
    <citation type="submission" date="2018-12" db="EMBL/GenBank/DDBJ databases">
        <title>Complete genome sequencing of Jeotgalibaca sp. H21T32.</title>
        <authorList>
            <person name="Bae J.-W."/>
            <person name="Lee S.-Y."/>
        </authorList>
    </citation>
    <scope>NUCLEOTIDE SEQUENCE [LARGE SCALE GENOMIC DNA]</scope>
    <source>
        <strain evidence="2">H21T32</strain>
    </source>
</reference>
<name>A0A3Q9BMP9_9LACT</name>
<dbReference type="Pfam" id="PF14249">
    <property type="entry name" value="Tocopherol_cycl"/>
    <property type="match status" value="1"/>
</dbReference>
<accession>A0A3Q9BMP9</accession>
<dbReference type="InterPro" id="IPR025893">
    <property type="entry name" value="Tocopherol_cyclase"/>
</dbReference>
<proteinExistence type="predicted"/>
<dbReference type="KEGG" id="jeh:EJN90_00875"/>
<evidence type="ECO:0000313" key="2">
    <source>
        <dbReference type="Proteomes" id="UP000273326"/>
    </source>
</evidence>
<sequence length="321" mass="37066">MFSKKNVLPFQGNLRKRAYFEGWYYKQVSYDEKSALSLIPGVTLNEKDPHCFIQYIYVTLDNNDKHITKTGYVRYALEAFIWNDNPFTVKIADSLFSESLVSVHLEDDTIKIDGILQLGKFLSIKRTPYIPTIMGPFSYIPKMECYHEVVSMSHLLKGDLEINGLKIDFTGGKGYIEKDWGNNFPKDYIWLQSNHFENPTASLFFSYAHIPFYGKEFQGLICSFYYDKREYRFATYNNSRIDIHSSEENQLDITVENKEARLEMNVKTKIQGQLVAPIPTGMEKIIKEGIAGEIAVTFYNKKTKETYKDLGKMAGIEVVDA</sequence>
<dbReference type="OrthoDB" id="9772627at2"/>
<dbReference type="GO" id="GO:0009976">
    <property type="term" value="F:tocopherol cyclase activity"/>
    <property type="evidence" value="ECO:0007669"/>
    <property type="project" value="InterPro"/>
</dbReference>
<gene>
    <name evidence="1" type="ORF">EJN90_00875</name>
</gene>